<accession>A0A1V2KZ68</accession>
<dbReference type="InterPro" id="IPR035445">
    <property type="entry name" value="GYF-like_dom_sf"/>
</dbReference>
<dbReference type="STRING" id="36022.A0A1V2KZ68"/>
<sequence>MFRPKSEATVEEAQDSLKEWQFRWLGDSQIHGPYTTHEMKYWKETYFQDRVEVRKIGQDDFTHVYHR</sequence>
<dbReference type="InterPro" id="IPR003169">
    <property type="entry name" value="GYF"/>
</dbReference>
<organism evidence="2 3">
    <name type="scientific">Cyberlindnera fabianii</name>
    <name type="common">Yeast</name>
    <name type="synonym">Hansenula fabianii</name>
    <dbReference type="NCBI Taxonomy" id="36022"/>
    <lineage>
        <taxon>Eukaryota</taxon>
        <taxon>Fungi</taxon>
        <taxon>Dikarya</taxon>
        <taxon>Ascomycota</taxon>
        <taxon>Saccharomycotina</taxon>
        <taxon>Saccharomycetes</taxon>
        <taxon>Phaffomycetales</taxon>
        <taxon>Phaffomycetaceae</taxon>
        <taxon>Cyberlindnera</taxon>
    </lineage>
</organism>
<evidence type="ECO:0000313" key="3">
    <source>
        <dbReference type="Proteomes" id="UP000189513"/>
    </source>
</evidence>
<dbReference type="SUPFAM" id="SSF55277">
    <property type="entry name" value="GYF domain"/>
    <property type="match status" value="1"/>
</dbReference>
<feature type="domain" description="GYF" evidence="1">
    <location>
        <begin position="17"/>
        <end position="67"/>
    </location>
</feature>
<gene>
    <name evidence="2" type="ORF">BON22_5243</name>
</gene>
<dbReference type="AlphaFoldDB" id="A0A1V2KZ68"/>
<name>A0A1V2KZ68_CYBFA</name>
<keyword evidence="3" id="KW-1185">Reference proteome</keyword>
<evidence type="ECO:0000259" key="1">
    <source>
        <dbReference type="PROSITE" id="PS50829"/>
    </source>
</evidence>
<protein>
    <submittedName>
        <fullName evidence="2">CD2 antigen cytoplasmic tail-binding protein 2</fullName>
    </submittedName>
</protein>
<comment type="caution">
    <text evidence="2">The sequence shown here is derived from an EMBL/GenBank/DDBJ whole genome shotgun (WGS) entry which is preliminary data.</text>
</comment>
<dbReference type="Gene3D" id="3.30.1490.40">
    <property type="match status" value="1"/>
</dbReference>
<dbReference type="EMBL" id="MPUK01000015">
    <property type="protein sequence ID" value="ONH64949.1"/>
    <property type="molecule type" value="Genomic_DNA"/>
</dbReference>
<proteinExistence type="predicted"/>
<dbReference type="VEuPathDB" id="FungiDB:BON22_5243"/>
<dbReference type="PROSITE" id="PS50829">
    <property type="entry name" value="GYF"/>
    <property type="match status" value="1"/>
</dbReference>
<dbReference type="Proteomes" id="UP000189513">
    <property type="component" value="Unassembled WGS sequence"/>
</dbReference>
<dbReference type="Pfam" id="PF02213">
    <property type="entry name" value="GYF"/>
    <property type="match status" value="1"/>
</dbReference>
<evidence type="ECO:0000313" key="2">
    <source>
        <dbReference type="EMBL" id="ONH64949.1"/>
    </source>
</evidence>
<reference evidence="3" key="1">
    <citation type="journal article" date="2017" name="Genome Announc.">
        <title>Genome sequences of Cyberlindnera fabianii 65, Pichia kudriavzevii 129, and Saccharomyces cerevisiae 131 isolated from fermented masau fruits in Zimbabwe.</title>
        <authorList>
            <person name="van Rijswijck I.M.H."/>
            <person name="Derks M.F.L."/>
            <person name="Abee T."/>
            <person name="de Ridder D."/>
            <person name="Smid E.J."/>
        </authorList>
    </citation>
    <scope>NUCLEOTIDE SEQUENCE [LARGE SCALE GENOMIC DNA]</scope>
    <source>
        <strain evidence="3">65</strain>
    </source>
</reference>
<dbReference type="SMART" id="SM00444">
    <property type="entry name" value="GYF"/>
    <property type="match status" value="1"/>
</dbReference>